<keyword evidence="2" id="KW-1185">Reference proteome</keyword>
<evidence type="ECO:0000313" key="1">
    <source>
        <dbReference type="EMBL" id="RXN05360.1"/>
    </source>
</evidence>
<protein>
    <submittedName>
        <fullName evidence="1">Rhamnose binding lectin</fullName>
    </submittedName>
</protein>
<dbReference type="EMBL" id="QBIY01013405">
    <property type="protein sequence ID" value="RXN05360.1"/>
    <property type="molecule type" value="Genomic_DNA"/>
</dbReference>
<keyword evidence="1" id="KW-0430">Lectin</keyword>
<comment type="caution">
    <text evidence="1">The sequence shown here is derived from an EMBL/GenBank/DDBJ whole genome shotgun (WGS) entry which is preliminary data.</text>
</comment>
<gene>
    <name evidence="1" type="ORF">ROHU_033376</name>
</gene>
<accession>A0A498LAM4</accession>
<organism evidence="1 2">
    <name type="scientific">Labeo rohita</name>
    <name type="common">Indian major carp</name>
    <name type="synonym">Cyprinus rohita</name>
    <dbReference type="NCBI Taxonomy" id="84645"/>
    <lineage>
        <taxon>Eukaryota</taxon>
        <taxon>Metazoa</taxon>
        <taxon>Chordata</taxon>
        <taxon>Craniata</taxon>
        <taxon>Vertebrata</taxon>
        <taxon>Euteleostomi</taxon>
        <taxon>Actinopterygii</taxon>
        <taxon>Neopterygii</taxon>
        <taxon>Teleostei</taxon>
        <taxon>Ostariophysi</taxon>
        <taxon>Cypriniformes</taxon>
        <taxon>Cyprinidae</taxon>
        <taxon>Labeoninae</taxon>
        <taxon>Labeonini</taxon>
        <taxon>Labeo</taxon>
    </lineage>
</organism>
<dbReference type="InterPro" id="IPR043159">
    <property type="entry name" value="Lectin_gal-bd_sf"/>
</dbReference>
<name>A0A498LAM4_LABRO</name>
<proteinExistence type="predicted"/>
<evidence type="ECO:0000313" key="2">
    <source>
        <dbReference type="Proteomes" id="UP000290572"/>
    </source>
</evidence>
<dbReference type="AlphaFoldDB" id="A0A498LAM4"/>
<dbReference type="GO" id="GO:0030246">
    <property type="term" value="F:carbohydrate binding"/>
    <property type="evidence" value="ECO:0007669"/>
    <property type="project" value="UniProtKB-KW"/>
</dbReference>
<sequence>MEQRFNACITLTFRRITARLQEGHLPYPTPFFKRLAALPDVAFPARGSGLVKCNRAPNAQTSIWPRHPSLKTRDESVYWVKINPRSVLSDSVHPKPRLSLFGKRQLFCLFRSGSRLPPKTMVADSLAYLADMFNLLTGSARGGRRRLSLSRELFTPQLEIQQEEHRGTPAAADLHHPAGVEAEKIEICEGESADLNCGTGVISVHYANYGRRDLVTCPGGEGKRGSCCETPTADSGFWLLTPISGSETPEEIISAFKSQCSNGDHVSAGDLGFGASGPFLISADANPARPSDILPVTCLTVTYVLIIYLSGTVTDEASSNDSVTSLYPSILHLHPPICIGFGPGRE</sequence>
<dbReference type="Gene3D" id="2.60.120.740">
    <property type="match status" value="1"/>
</dbReference>
<dbReference type="Proteomes" id="UP000290572">
    <property type="component" value="Unassembled WGS sequence"/>
</dbReference>
<reference evidence="1 2" key="1">
    <citation type="submission" date="2018-03" db="EMBL/GenBank/DDBJ databases">
        <title>Draft genome sequence of Rohu Carp (Labeo rohita).</title>
        <authorList>
            <person name="Das P."/>
            <person name="Kushwaha B."/>
            <person name="Joshi C.G."/>
            <person name="Kumar D."/>
            <person name="Nagpure N.S."/>
            <person name="Sahoo L."/>
            <person name="Das S.P."/>
            <person name="Bit A."/>
            <person name="Patnaik S."/>
            <person name="Meher P.K."/>
            <person name="Jayasankar P."/>
            <person name="Koringa P.G."/>
            <person name="Patel N.V."/>
            <person name="Hinsu A.T."/>
            <person name="Kumar R."/>
            <person name="Pandey M."/>
            <person name="Agarwal S."/>
            <person name="Srivastava S."/>
            <person name="Singh M."/>
            <person name="Iquebal M.A."/>
            <person name="Jaiswal S."/>
            <person name="Angadi U.B."/>
            <person name="Kumar N."/>
            <person name="Raza M."/>
            <person name="Shah T.M."/>
            <person name="Rai A."/>
            <person name="Jena J.K."/>
        </authorList>
    </citation>
    <scope>NUCLEOTIDE SEQUENCE [LARGE SCALE GENOMIC DNA]</scope>
    <source>
        <strain evidence="1">DASCIFA01</strain>
        <tissue evidence="1">Testis</tissue>
    </source>
</reference>